<reference evidence="1 2" key="1">
    <citation type="submission" date="2020-08" db="EMBL/GenBank/DDBJ databases">
        <title>Oceanospirillum sp. nov. isolated from marine sediment.</title>
        <authorList>
            <person name="Ji X."/>
        </authorList>
    </citation>
    <scope>NUCLEOTIDE SEQUENCE [LARGE SCALE GENOMIC DNA]</scope>
    <source>
        <strain evidence="1 2">D5</strain>
    </source>
</reference>
<evidence type="ECO:0000313" key="2">
    <source>
        <dbReference type="Proteomes" id="UP000565262"/>
    </source>
</evidence>
<dbReference type="EMBL" id="JACJFM010000052">
    <property type="protein sequence ID" value="MBB1489382.1"/>
    <property type="molecule type" value="Genomic_DNA"/>
</dbReference>
<evidence type="ECO:0000313" key="1">
    <source>
        <dbReference type="EMBL" id="MBB1489382.1"/>
    </source>
</evidence>
<dbReference type="RefSeq" id="WP_182811519.1">
    <property type="nucleotide sequence ID" value="NZ_JACJFM010000052.1"/>
</dbReference>
<sequence>MSTESLLPDNRTTLEKALEQTLSDHLLALDCPYPQLWDPYSVPEHMLPYLAHAKGVTDWGGEINTDAKRHTVASIWPVQRLAGTAKGVADAVAGLGLTAEFIPGYSWGGPAYTFRVDLIGGLNGLSADRVQHRIEAAKAERDGYSIRLVYQPVQDLKLGAVVHQSSGARVNYRPPEQTVSPATVYRGGVVYQSSGARVNYRPPEQTVSPATVHRGGVVHQSSGARVNYRPPEQTFSQTQRCLAGVVHQSPQVAVNYQPPEQRLSRTPLYQGRVLHMTRNIIIHR</sequence>
<proteinExistence type="predicted"/>
<accession>A0A839IX64</accession>
<comment type="caution">
    <text evidence="1">The sequence shown here is derived from an EMBL/GenBank/DDBJ whole genome shotgun (WGS) entry which is preliminary data.</text>
</comment>
<dbReference type="AlphaFoldDB" id="A0A839IX64"/>
<gene>
    <name evidence="1" type="ORF">H4O21_22485</name>
</gene>
<organism evidence="1 2">
    <name type="scientific">Oceanospirillum sediminis</name>
    <dbReference type="NCBI Taxonomy" id="2760088"/>
    <lineage>
        <taxon>Bacteria</taxon>
        <taxon>Pseudomonadati</taxon>
        <taxon>Pseudomonadota</taxon>
        <taxon>Gammaproteobacteria</taxon>
        <taxon>Oceanospirillales</taxon>
        <taxon>Oceanospirillaceae</taxon>
        <taxon>Oceanospirillum</taxon>
    </lineage>
</organism>
<dbReference type="InterPro" id="IPR006521">
    <property type="entry name" value="Tail_protein_I"/>
</dbReference>
<protein>
    <submittedName>
        <fullName evidence="1">Phage tail protein I</fullName>
    </submittedName>
</protein>
<dbReference type="Proteomes" id="UP000565262">
    <property type="component" value="Unassembled WGS sequence"/>
</dbReference>
<dbReference type="Pfam" id="PF09684">
    <property type="entry name" value="Tail_P2_I"/>
    <property type="match status" value="1"/>
</dbReference>
<keyword evidence="2" id="KW-1185">Reference proteome</keyword>
<dbReference type="NCBIfam" id="TIGR01634">
    <property type="entry name" value="tail_P2_I"/>
    <property type="match status" value="1"/>
</dbReference>
<name>A0A839IX64_9GAMM</name>